<name>E3H355_ROTDC</name>
<feature type="compositionally biased region" description="Basic and acidic residues" evidence="1">
    <location>
        <begin position="122"/>
        <end position="131"/>
    </location>
</feature>
<dbReference type="HOGENOM" id="CLU_1804757_0_0_11"/>
<proteinExistence type="predicted"/>
<dbReference type="Proteomes" id="UP000000387">
    <property type="component" value="Chromosome"/>
</dbReference>
<dbReference type="EMBL" id="CP002280">
    <property type="protein sequence ID" value="ADP40394.1"/>
    <property type="molecule type" value="Genomic_DNA"/>
</dbReference>
<accession>E3H355</accession>
<organism evidence="2 3">
    <name type="scientific">Rothia dentocariosa (strain ATCC 17931 / CDC X599 / XDIA)</name>
    <dbReference type="NCBI Taxonomy" id="762948"/>
    <lineage>
        <taxon>Bacteria</taxon>
        <taxon>Bacillati</taxon>
        <taxon>Actinomycetota</taxon>
        <taxon>Actinomycetes</taxon>
        <taxon>Micrococcales</taxon>
        <taxon>Micrococcaceae</taxon>
        <taxon>Rothia</taxon>
    </lineage>
</organism>
<sequence>MFGFFSWFASVAVTDQTIELWVGTKPEHLKILGLEFNYNAVVLKVTMIVAVFSGLSFAATTSSDDRHARDFLEPMVLRLRKILMIRDIYLSIFRMSAEETLEGYELWSASAQEDSTEPVASTDKETVKDNGLEEATESGSTDS</sequence>
<evidence type="ECO:0000313" key="2">
    <source>
        <dbReference type="EMBL" id="ADP40394.1"/>
    </source>
</evidence>
<dbReference type="KEGG" id="rdn:HMPREF0733_10937"/>
<gene>
    <name evidence="2" type="ordered locus">HMPREF0733_10937</name>
</gene>
<evidence type="ECO:0000256" key="1">
    <source>
        <dbReference type="SAM" id="MobiDB-lite"/>
    </source>
</evidence>
<reference evidence="3" key="1">
    <citation type="submission" date="2010-10" db="EMBL/GenBank/DDBJ databases">
        <title>The complete genome of Rothia dentocariosa ATCC 17931.</title>
        <authorList>
            <person name="Muzny D."/>
            <person name="Qin X."/>
            <person name="Buhay C."/>
            <person name="Dugan-Rocha S."/>
            <person name="Ding Y."/>
            <person name="Chen G."/>
            <person name="Hawes A."/>
            <person name="Holder M."/>
            <person name="Jhangiani S."/>
            <person name="Johnson A."/>
            <person name="Khan Z."/>
            <person name="Li Z."/>
            <person name="Liu W."/>
            <person name="Liu X."/>
            <person name="Perez L."/>
            <person name="Shen H."/>
            <person name="Wang Q."/>
            <person name="Watt J."/>
            <person name="Xi L."/>
            <person name="Xin Y."/>
            <person name="Zhou J."/>
            <person name="Deng J."/>
            <person name="Jiang H."/>
            <person name="Liu Y."/>
            <person name="Qu J."/>
            <person name="Song X.-Z."/>
            <person name="Zhang L."/>
            <person name="Villasana D."/>
            <person name="Johnson A."/>
            <person name="Liu J."/>
            <person name="Liyanage D."/>
            <person name="Lorensuhewa L."/>
            <person name="Robinson T."/>
            <person name="Song A."/>
            <person name="Song B.-B."/>
            <person name="Dinh H."/>
            <person name="Thornton R."/>
            <person name="Coyle M."/>
            <person name="Francisco L."/>
            <person name="Jackson L."/>
            <person name="Javaid M."/>
            <person name="Korchina V."/>
            <person name="Kovar C."/>
            <person name="Mata R."/>
            <person name="Mathew T."/>
            <person name="Ngo R."/>
            <person name="Nguyen L."/>
            <person name="Nguyen N."/>
            <person name="Okwuonu G."/>
            <person name="Ongeri F."/>
            <person name="Pham C."/>
            <person name="Simmons D."/>
            <person name="Wilczek-Boney K."/>
            <person name="Hale W."/>
            <person name="Jakkamsetti A."/>
            <person name="Pham P."/>
            <person name="Ruth R."/>
            <person name="San Lucas F."/>
            <person name="Warren J."/>
            <person name="Zhang J."/>
            <person name="Zhao Z."/>
            <person name="Zhou C."/>
            <person name="Zhu D."/>
            <person name="Lee S."/>
            <person name="Bess C."/>
            <person name="Blankenburg K."/>
            <person name="Forbes L."/>
            <person name="Fu Q."/>
            <person name="Gubbala S."/>
            <person name="Hirani K."/>
            <person name="Jayaseelan J.C."/>
            <person name="Lara F."/>
            <person name="Munidasa M."/>
            <person name="Palculict T."/>
            <person name="Patil S."/>
            <person name="Pu L.-L."/>
            <person name="Saada N."/>
            <person name="Tang L."/>
            <person name="Weissenberger G."/>
            <person name="Zhu Y."/>
            <person name="Hemphill L."/>
            <person name="Shang Y."/>
            <person name="Youmans B."/>
            <person name="Ayvaz T."/>
            <person name="Ross M."/>
            <person name="Santibanez J."/>
            <person name="Aqrawi P."/>
            <person name="Gross S."/>
            <person name="Joshi V."/>
            <person name="Fowler G."/>
            <person name="Nazareth L."/>
            <person name="Reid J."/>
            <person name="Worley K."/>
            <person name="Petrosino J."/>
            <person name="Highlander S."/>
            <person name="Gibbs R."/>
        </authorList>
    </citation>
    <scope>NUCLEOTIDE SEQUENCE [LARGE SCALE GENOMIC DNA]</scope>
    <source>
        <strain evidence="3">ATCC 17931 / CDC X599 / XDIA</strain>
    </source>
</reference>
<feature type="region of interest" description="Disordered" evidence="1">
    <location>
        <begin position="110"/>
        <end position="143"/>
    </location>
</feature>
<dbReference type="AlphaFoldDB" id="E3H355"/>
<protein>
    <submittedName>
        <fullName evidence="2">Uncharacterized protein</fullName>
    </submittedName>
</protein>
<evidence type="ECO:0000313" key="3">
    <source>
        <dbReference type="Proteomes" id="UP000000387"/>
    </source>
</evidence>